<evidence type="ECO:0000313" key="2">
    <source>
        <dbReference type="EMBL" id="EGF29545.1"/>
    </source>
</evidence>
<feature type="transmembrane region" description="Helical" evidence="1">
    <location>
        <begin position="81"/>
        <end position="105"/>
    </location>
</feature>
<feature type="transmembrane region" description="Helical" evidence="1">
    <location>
        <begin position="234"/>
        <end position="253"/>
    </location>
</feature>
<feature type="transmembrane region" description="Helical" evidence="1">
    <location>
        <begin position="50"/>
        <end position="69"/>
    </location>
</feature>
<evidence type="ECO:0008006" key="4">
    <source>
        <dbReference type="Google" id="ProtNLM"/>
    </source>
</evidence>
<keyword evidence="1" id="KW-0472">Membrane</keyword>
<sequence>MSSKSWWPKPTLIWAVLVLAGVALSLNALPLAWSSVHWMMHPDTADSLQWWTSHANAVLYCVTAIFFAYGPPVRATVARTIVRLITILFVIVVFPFAASSIQRFWHVRPDSWDLLLWRLDDDWNEGRVFEFLGESIAWLIAIGSLWLISGWRNVALKSRTADEDIVLEKNSRPVTIQRLMALTAMAASFAAILRWLQWSASSQDLVRIASTAAIALSIASVGEFTMRPGQRNRFWAWFLGAFLILLTWTTWFAHRFFSDWYAGSQFPIPSDLSDRMQSILFSRYTKIADSSTTSSISHALIGWAIFVALGYRLERTLPEPSSVESSEPPPR</sequence>
<dbReference type="EMBL" id="AFAR01000018">
    <property type="protein sequence ID" value="EGF29545.1"/>
    <property type="molecule type" value="Genomic_DNA"/>
</dbReference>
<evidence type="ECO:0000313" key="3">
    <source>
        <dbReference type="Proteomes" id="UP000006222"/>
    </source>
</evidence>
<dbReference type="AlphaFoldDB" id="F2AL69"/>
<dbReference type="RefSeq" id="WP_007324386.1">
    <property type="nucleotide sequence ID" value="NZ_AFAR01000018.1"/>
</dbReference>
<feature type="transmembrane region" description="Helical" evidence="1">
    <location>
        <begin position="136"/>
        <end position="154"/>
    </location>
</feature>
<gene>
    <name evidence="2" type="ORF">RBWH47_04527</name>
</gene>
<evidence type="ECO:0000256" key="1">
    <source>
        <dbReference type="SAM" id="Phobius"/>
    </source>
</evidence>
<keyword evidence="1" id="KW-0812">Transmembrane</keyword>
<comment type="caution">
    <text evidence="2">The sequence shown here is derived from an EMBL/GenBank/DDBJ whole genome shotgun (WGS) entry which is preliminary data.</text>
</comment>
<organism evidence="2 3">
    <name type="scientific">Rhodopirellula baltica WH47</name>
    <dbReference type="NCBI Taxonomy" id="991778"/>
    <lineage>
        <taxon>Bacteria</taxon>
        <taxon>Pseudomonadati</taxon>
        <taxon>Planctomycetota</taxon>
        <taxon>Planctomycetia</taxon>
        <taxon>Pirellulales</taxon>
        <taxon>Pirellulaceae</taxon>
        <taxon>Rhodopirellula</taxon>
    </lineage>
</organism>
<feature type="transmembrane region" description="Helical" evidence="1">
    <location>
        <begin position="175"/>
        <end position="193"/>
    </location>
</feature>
<name>F2AL69_RHOBT</name>
<accession>F2AL69</accession>
<feature type="transmembrane region" description="Helical" evidence="1">
    <location>
        <begin position="205"/>
        <end position="222"/>
    </location>
</feature>
<dbReference type="PATRIC" id="fig|991778.3.peg.418"/>
<dbReference type="Proteomes" id="UP000006222">
    <property type="component" value="Unassembled WGS sequence"/>
</dbReference>
<proteinExistence type="predicted"/>
<protein>
    <recommendedName>
        <fullName evidence="4">Transmembrane protein</fullName>
    </recommendedName>
</protein>
<reference evidence="2 3" key="1">
    <citation type="journal article" date="2013" name="Mar. Genomics">
        <title>Expression of sulfatases in Rhodopirellula baltica and the diversity of sulfatases in the genus Rhodopirellula.</title>
        <authorList>
            <person name="Wegner C.E."/>
            <person name="Richter-Heitmann T."/>
            <person name="Klindworth A."/>
            <person name="Klockow C."/>
            <person name="Richter M."/>
            <person name="Achstetter T."/>
            <person name="Glockner F.O."/>
            <person name="Harder J."/>
        </authorList>
    </citation>
    <scope>NUCLEOTIDE SEQUENCE [LARGE SCALE GENOMIC DNA]</scope>
    <source>
        <strain evidence="2 3">WH47</strain>
    </source>
</reference>
<keyword evidence="1" id="KW-1133">Transmembrane helix</keyword>